<dbReference type="RefSeq" id="WP_377118026.1">
    <property type="nucleotide sequence ID" value="NZ_JBHTHZ010000014.1"/>
</dbReference>
<evidence type="ECO:0000313" key="1">
    <source>
        <dbReference type="EMBL" id="MFD0795535.1"/>
    </source>
</evidence>
<reference evidence="2" key="1">
    <citation type="journal article" date="2019" name="Int. J. Syst. Evol. Microbiol.">
        <title>The Global Catalogue of Microorganisms (GCM) 10K type strain sequencing project: providing services to taxonomists for standard genome sequencing and annotation.</title>
        <authorList>
            <consortium name="The Broad Institute Genomics Platform"/>
            <consortium name="The Broad Institute Genome Sequencing Center for Infectious Disease"/>
            <person name="Wu L."/>
            <person name="Ma J."/>
        </authorList>
    </citation>
    <scope>NUCLEOTIDE SEQUENCE [LARGE SCALE GENOMIC DNA]</scope>
    <source>
        <strain evidence="2">CCUG 61484</strain>
    </source>
</reference>
<comment type="caution">
    <text evidence="1">The sequence shown here is derived from an EMBL/GenBank/DDBJ whole genome shotgun (WGS) entry which is preliminary data.</text>
</comment>
<gene>
    <name evidence="1" type="ORF">ACFQZX_18075</name>
</gene>
<sequence>MLKRTGILLLVLLYTVTASGFSLNLHYCGNTIADIKINAPAKSCAKPMAKSKDRCCKDNKISVKVKDSHEAQANTLLLKAPAVEVPKLSFDDFFLPIQQAIMEKLFDRGPPDVSKPTVSVFIKNCNLRI</sequence>
<dbReference type="InterPro" id="IPR058060">
    <property type="entry name" value="HYC_CC_PP"/>
</dbReference>
<dbReference type="InterPro" id="IPR058512">
    <property type="entry name" value="DUF8199"/>
</dbReference>
<dbReference type="Proteomes" id="UP001597010">
    <property type="component" value="Unassembled WGS sequence"/>
</dbReference>
<dbReference type="Pfam" id="PF26622">
    <property type="entry name" value="DUF8199"/>
    <property type="match status" value="1"/>
</dbReference>
<organism evidence="1 2">
    <name type="scientific">Mucilaginibacter litoreus</name>
    <dbReference type="NCBI Taxonomy" id="1048221"/>
    <lineage>
        <taxon>Bacteria</taxon>
        <taxon>Pseudomonadati</taxon>
        <taxon>Bacteroidota</taxon>
        <taxon>Sphingobacteriia</taxon>
        <taxon>Sphingobacteriales</taxon>
        <taxon>Sphingobacteriaceae</taxon>
        <taxon>Mucilaginibacter</taxon>
    </lineage>
</organism>
<dbReference type="EMBL" id="JBHTHZ010000014">
    <property type="protein sequence ID" value="MFD0795535.1"/>
    <property type="molecule type" value="Genomic_DNA"/>
</dbReference>
<dbReference type="NCBIfam" id="NF047658">
    <property type="entry name" value="HYC_CC_PP"/>
    <property type="match status" value="1"/>
</dbReference>
<keyword evidence="2" id="KW-1185">Reference proteome</keyword>
<evidence type="ECO:0000313" key="2">
    <source>
        <dbReference type="Proteomes" id="UP001597010"/>
    </source>
</evidence>
<protein>
    <submittedName>
        <fullName evidence="1">Uncharacterized protein</fullName>
    </submittedName>
</protein>
<proteinExistence type="predicted"/>
<name>A0ABW3AXA8_9SPHI</name>
<accession>A0ABW3AXA8</accession>